<dbReference type="Proteomes" id="UP000000546">
    <property type="component" value="Chromosome"/>
</dbReference>
<name>Q4FUM8_PSYA2</name>
<evidence type="ECO:0000313" key="1">
    <source>
        <dbReference type="EMBL" id="AAZ18280.1"/>
    </source>
</evidence>
<dbReference type="STRING" id="259536.Psyc_0417"/>
<proteinExistence type="predicted"/>
<dbReference type="eggNOG" id="COG0604">
    <property type="taxonomic scope" value="Bacteria"/>
</dbReference>
<gene>
    <name evidence="1" type="ordered locus">Psyc_0417</name>
</gene>
<sequence>MYRLILGRVDLNIIKIKLKSLSFYWEFMFARSLFQVADMEAQGPLLNRVSNLINQGHIQTTVGNNIGVISAANLRVVGNIGHVKSVYINTNFDCFL</sequence>
<dbReference type="Gene3D" id="3.40.50.720">
    <property type="entry name" value="NAD(P)-binding Rossmann-like Domain"/>
    <property type="match status" value="1"/>
</dbReference>
<organism evidence="1 2">
    <name type="scientific">Psychrobacter arcticus (strain DSM 17307 / VKM B-2377 / 273-4)</name>
    <dbReference type="NCBI Taxonomy" id="259536"/>
    <lineage>
        <taxon>Bacteria</taxon>
        <taxon>Pseudomonadati</taxon>
        <taxon>Pseudomonadota</taxon>
        <taxon>Gammaproteobacteria</taxon>
        <taxon>Moraxellales</taxon>
        <taxon>Moraxellaceae</taxon>
        <taxon>Psychrobacter</taxon>
    </lineage>
</organism>
<dbReference type="Gene3D" id="3.90.180.10">
    <property type="entry name" value="Medium-chain alcohol dehydrogenases, catalytic domain"/>
    <property type="match status" value="1"/>
</dbReference>
<dbReference type="HOGENOM" id="CLU_2357646_0_0_6"/>
<reference evidence="1 2" key="1">
    <citation type="journal article" date="2010" name="Appl. Environ. Microbiol.">
        <title>The genome sequence of Psychrobacter arcticus 273-4, a psychroactive Siberian permafrost bacterium, reveals mechanisms for adaptation to low-temperature growth.</title>
        <authorList>
            <person name="Ayala-del-Rio H.L."/>
            <person name="Chain P.S."/>
            <person name="Grzymski J.J."/>
            <person name="Ponder M.A."/>
            <person name="Ivanova N."/>
            <person name="Bergholz P.W."/>
            <person name="Di Bartolo G."/>
            <person name="Hauser L."/>
            <person name="Land M."/>
            <person name="Bakermans C."/>
            <person name="Rodrigues D."/>
            <person name="Klappenbach J."/>
            <person name="Zarka D."/>
            <person name="Larimer F."/>
            <person name="Richardson P."/>
            <person name="Murray A."/>
            <person name="Thomashow M."/>
            <person name="Tiedje J.M."/>
        </authorList>
    </citation>
    <scope>NUCLEOTIDE SEQUENCE [LARGE SCALE GENOMIC DNA]</scope>
    <source>
        <strain evidence="2">DSM 17307 / VKM B-2377 / 273-4</strain>
    </source>
</reference>
<dbReference type="EMBL" id="CP000082">
    <property type="protein sequence ID" value="AAZ18280.1"/>
    <property type="molecule type" value="Genomic_DNA"/>
</dbReference>
<protein>
    <submittedName>
        <fullName evidence="1">Uncharacterized protein</fullName>
    </submittedName>
</protein>
<dbReference type="RefSeq" id="WP_011279716.1">
    <property type="nucleotide sequence ID" value="NC_007204.1"/>
</dbReference>
<evidence type="ECO:0000313" key="2">
    <source>
        <dbReference type="Proteomes" id="UP000000546"/>
    </source>
</evidence>
<dbReference type="AlphaFoldDB" id="Q4FUM8"/>
<keyword evidence="2" id="KW-1185">Reference proteome</keyword>
<accession>Q4FUM8</accession>
<dbReference type="KEGG" id="par:Psyc_0417"/>